<evidence type="ECO:0000313" key="3">
    <source>
        <dbReference type="Proteomes" id="UP000594464"/>
    </source>
</evidence>
<dbReference type="InterPro" id="IPR011723">
    <property type="entry name" value="Znf/thioredoxin_put"/>
</dbReference>
<evidence type="ECO:0000313" key="2">
    <source>
        <dbReference type="EMBL" id="QPJ65112.1"/>
    </source>
</evidence>
<dbReference type="KEGG" id="nva:G3M78_06800"/>
<dbReference type="Proteomes" id="UP000594464">
    <property type="component" value="Chromosome"/>
</dbReference>
<organism evidence="2 3">
    <name type="scientific">Candidatus Nitrohelix vancouverensis</name>
    <dbReference type="NCBI Taxonomy" id="2705534"/>
    <lineage>
        <taxon>Bacteria</taxon>
        <taxon>Pseudomonadati</taxon>
        <taxon>Nitrospinota/Tectimicrobiota group</taxon>
        <taxon>Nitrospinota</taxon>
        <taxon>Nitrospinia</taxon>
        <taxon>Nitrospinales</taxon>
        <taxon>Nitrospinaceae</taxon>
        <taxon>Candidatus Nitrohelix</taxon>
    </lineage>
</organism>
<accession>A0A7T0C221</accession>
<name>A0A7T0C221_9BACT</name>
<evidence type="ECO:0000259" key="1">
    <source>
        <dbReference type="Pfam" id="PF13717"/>
    </source>
</evidence>
<feature type="domain" description="Zinc finger/thioredoxin putative" evidence="1">
    <location>
        <begin position="1"/>
        <end position="34"/>
    </location>
</feature>
<dbReference type="AlphaFoldDB" id="A0A7T0C221"/>
<dbReference type="EMBL" id="CP048620">
    <property type="protein sequence ID" value="QPJ65112.1"/>
    <property type="molecule type" value="Genomic_DNA"/>
</dbReference>
<reference evidence="3" key="1">
    <citation type="submission" date="2020-02" db="EMBL/GenBank/DDBJ databases">
        <title>Genomic and physiological characterization of two novel Nitrospinaceae genera.</title>
        <authorList>
            <person name="Mueller A.J."/>
            <person name="Jung M.-Y."/>
            <person name="Strachan C.R."/>
            <person name="Herbold C.W."/>
            <person name="Kirkegaard R.H."/>
            <person name="Daims H."/>
        </authorList>
    </citation>
    <scope>NUCLEOTIDE SEQUENCE [LARGE SCALE GENOMIC DNA]</scope>
</reference>
<dbReference type="Pfam" id="PF13717">
    <property type="entry name" value="Zn_ribbon_4"/>
    <property type="match status" value="1"/>
</dbReference>
<protein>
    <recommendedName>
        <fullName evidence="1">Zinc finger/thioredoxin putative domain-containing protein</fullName>
    </recommendedName>
</protein>
<sequence length="216" mass="24570">MQITCNECQKNINIPDEKLPKGQAFNITCPGCKAKVRVDQHLKAKAEPAEEPVSAAKMAVLDDFADEEELVIYDEGDELALIMDDKNKDVWTQTLQEKDYKLQYAKSPEQGVYKMKFTKFHLVALHEKFGGVSLDESAIYQSIIELPMELRRNIFVALVGKDFKTLSDMQAYQYSVNVVVNEKDLGKLGDILKKSIGEFEMMYKVYKETLKSLGKV</sequence>
<gene>
    <name evidence="2" type="ORF">G3M78_06800</name>
</gene>
<proteinExistence type="predicted"/>